<sequence length="327" mass="36926">MPRAALEAFLDDASTTCLLVPESLKLSLSMPAKLPKTKCFCLAKSSPTVSKDESPASQLTVTEFGGPSPFEHLELLSNEVFLPVLSNPLNQQRWGEVATREIMDRFHSFLSSTTILCGQIKGETRLPMPPLDAAGAAGGKNRISLLEGAVMTWTKQIKNVLKQDPESQLKLGFHPTPDVEIEFWKNKANNLNSIFEQLQGQRIRRVLRALDQQHSTYCATFARLCKDVFTARLEANDNMKYLRTLEDWFDKLNSEDNFPNLLDLFKPMLHIILLIWKNSKHYNTPARLVVLMREICNSLINQACKYVSGEQIFALIESEEANKAVEQ</sequence>
<dbReference type="PANTHER" id="PTHR46532">
    <property type="entry name" value="MALE FERTILITY FACTOR KL5"/>
    <property type="match status" value="1"/>
</dbReference>
<feature type="domain" description="Dynein heavy chain tail" evidence="1">
    <location>
        <begin position="144"/>
        <end position="326"/>
    </location>
</feature>
<organism evidence="2 3">
    <name type="scientific">Tetraparma gracilis</name>
    <dbReference type="NCBI Taxonomy" id="2962635"/>
    <lineage>
        <taxon>Eukaryota</taxon>
        <taxon>Sar</taxon>
        <taxon>Stramenopiles</taxon>
        <taxon>Ochrophyta</taxon>
        <taxon>Bolidophyceae</taxon>
        <taxon>Parmales</taxon>
        <taxon>Triparmaceae</taxon>
        <taxon>Tetraparma</taxon>
    </lineage>
</organism>
<dbReference type="Pfam" id="PF08385">
    <property type="entry name" value="DHC_N1"/>
    <property type="match status" value="1"/>
</dbReference>
<accession>A0ABQ6M5M3</accession>
<evidence type="ECO:0000259" key="1">
    <source>
        <dbReference type="Pfam" id="PF08385"/>
    </source>
</evidence>
<gene>
    <name evidence="2" type="ORF">TeGR_g12526</name>
</gene>
<dbReference type="InterPro" id="IPR026983">
    <property type="entry name" value="DHC"/>
</dbReference>
<proteinExistence type="predicted"/>
<dbReference type="EMBL" id="BRYB01001185">
    <property type="protein sequence ID" value="GMI19977.1"/>
    <property type="molecule type" value="Genomic_DNA"/>
</dbReference>
<dbReference type="PANTHER" id="PTHR46532:SF11">
    <property type="entry name" value="DYNEIN AXONEMAL HEAVY CHAIN 12"/>
    <property type="match status" value="1"/>
</dbReference>
<evidence type="ECO:0000313" key="3">
    <source>
        <dbReference type="Proteomes" id="UP001165060"/>
    </source>
</evidence>
<name>A0ABQ6M5M3_9STRA</name>
<dbReference type="Proteomes" id="UP001165060">
    <property type="component" value="Unassembled WGS sequence"/>
</dbReference>
<comment type="caution">
    <text evidence="2">The sequence shown here is derived from an EMBL/GenBank/DDBJ whole genome shotgun (WGS) entry which is preliminary data.</text>
</comment>
<keyword evidence="3" id="KW-1185">Reference proteome</keyword>
<protein>
    <recommendedName>
        <fullName evidence="1">Dynein heavy chain tail domain-containing protein</fullName>
    </recommendedName>
</protein>
<evidence type="ECO:0000313" key="2">
    <source>
        <dbReference type="EMBL" id="GMI19977.1"/>
    </source>
</evidence>
<dbReference type="InterPro" id="IPR013594">
    <property type="entry name" value="Dynein_heavy_tail"/>
</dbReference>
<reference evidence="2 3" key="1">
    <citation type="journal article" date="2023" name="Commun. Biol.">
        <title>Genome analysis of Parmales, the sister group of diatoms, reveals the evolutionary specialization of diatoms from phago-mixotrophs to photoautotrophs.</title>
        <authorList>
            <person name="Ban H."/>
            <person name="Sato S."/>
            <person name="Yoshikawa S."/>
            <person name="Yamada K."/>
            <person name="Nakamura Y."/>
            <person name="Ichinomiya M."/>
            <person name="Sato N."/>
            <person name="Blanc-Mathieu R."/>
            <person name="Endo H."/>
            <person name="Kuwata A."/>
            <person name="Ogata H."/>
        </authorList>
    </citation>
    <scope>NUCLEOTIDE SEQUENCE [LARGE SCALE GENOMIC DNA]</scope>
</reference>